<dbReference type="EMBL" id="BAABRN010000011">
    <property type="protein sequence ID" value="GAA5501606.1"/>
    <property type="molecule type" value="Genomic_DNA"/>
</dbReference>
<evidence type="ECO:0000256" key="3">
    <source>
        <dbReference type="SAM" id="SignalP"/>
    </source>
</evidence>
<accession>A0ABP9VAH0</accession>
<feature type="signal peptide" evidence="3">
    <location>
        <begin position="1"/>
        <end position="26"/>
    </location>
</feature>
<dbReference type="InterPro" id="IPR013783">
    <property type="entry name" value="Ig-like_fold"/>
</dbReference>
<dbReference type="InterPro" id="IPR050695">
    <property type="entry name" value="N-acetylmuramoyl_amidase_3"/>
</dbReference>
<reference evidence="5 6" key="1">
    <citation type="submission" date="2024-02" db="EMBL/GenBank/DDBJ databases">
        <title>Deinococcus xinjiangensis NBRC 107630.</title>
        <authorList>
            <person name="Ichikawa N."/>
            <person name="Katano-Makiyama Y."/>
            <person name="Hidaka K."/>
        </authorList>
    </citation>
    <scope>NUCLEOTIDE SEQUENCE [LARGE SCALE GENOMIC DNA]</scope>
    <source>
        <strain evidence="5 6">NBRC 107630</strain>
    </source>
</reference>
<feature type="chain" id="PRO_5046142328" description="MurNAc-LAA domain-containing protein" evidence="3">
    <location>
        <begin position="27"/>
        <end position="670"/>
    </location>
</feature>
<dbReference type="Gene3D" id="2.60.40.10">
    <property type="entry name" value="Immunoglobulins"/>
    <property type="match status" value="1"/>
</dbReference>
<feature type="region of interest" description="Disordered" evidence="2">
    <location>
        <begin position="342"/>
        <end position="371"/>
    </location>
</feature>
<dbReference type="Proteomes" id="UP001458946">
    <property type="component" value="Unassembled WGS sequence"/>
</dbReference>
<dbReference type="SUPFAM" id="SSF53187">
    <property type="entry name" value="Zn-dependent exopeptidases"/>
    <property type="match status" value="1"/>
</dbReference>
<organism evidence="5 6">
    <name type="scientific">Deinococcus xinjiangensis</name>
    <dbReference type="NCBI Taxonomy" id="457454"/>
    <lineage>
        <taxon>Bacteria</taxon>
        <taxon>Thermotogati</taxon>
        <taxon>Deinococcota</taxon>
        <taxon>Deinococci</taxon>
        <taxon>Deinococcales</taxon>
        <taxon>Deinococcaceae</taxon>
        <taxon>Deinococcus</taxon>
    </lineage>
</organism>
<dbReference type="RefSeq" id="WP_353541574.1">
    <property type="nucleotide sequence ID" value="NZ_BAABRN010000011.1"/>
</dbReference>
<keyword evidence="6" id="KW-1185">Reference proteome</keyword>
<keyword evidence="1" id="KW-0378">Hydrolase</keyword>
<dbReference type="SMART" id="SM00646">
    <property type="entry name" value="Ami_3"/>
    <property type="match status" value="1"/>
</dbReference>
<name>A0ABP9VAH0_9DEIO</name>
<evidence type="ECO:0000313" key="6">
    <source>
        <dbReference type="Proteomes" id="UP001458946"/>
    </source>
</evidence>
<sequence>MPRAKFGSILGLGWTLLAAGLTSAFAAPSVYVAYPKPEYRVAFDHVILEGSVTAGASLKVDGQAVQVASDGLFMLWWPLKVGVNDLKLVATQGGQSGSTTVRVIRTSIPAVPATPTAIAKGSVLPKDNIEFWDAPEDSPEERTVQISFRGSAGGRATFHVAGGPLQPMREGPAGTYTGSYQLPEQASLRNAAITVHLTGRDGKTVNAAATGRLSSTLGNLKTGVQKQGTIQGQGLNDAQNYATTLAGDPALFPRSGMTFKLVGRVGTDVRARLASGVSVLLSANQLNVMAGPPPLASSGSMTVEGAVLASLPTPAAPAPVASAAAPALPSALPSGSAVAIPAIPSTPPDPAAEPAQPAPSELASTPAPNVPLAPVLSPPSLPAPSSPFLRVRVPLGGAKVPFLIDQTGPSQLTLTLFGLLNPPTPPSASDPLITRISVNPALGQTKVVFDLNTAQLWGFTANYEGQDLLLSMRRPPVLDSVRPLRGRTITIDPGHGGTQTGGAGSFGIPEKNIVLPIALRVAELLRAQGATVNMTRTGDTTLGLYERDLSAEASGSDLLVSIHANALPDGRNPAGIRGPEVHFTHPQAQPVSAAILAQLRSRLPELGAGKGLMEGANLALTRPTTQPSLLVETAYLTDPSNLRTLSSADGKERFAQAIAGGIVDFYRAQK</sequence>
<dbReference type="CDD" id="cd02696">
    <property type="entry name" value="MurNAc-LAA"/>
    <property type="match status" value="1"/>
</dbReference>
<dbReference type="Gene3D" id="3.40.630.40">
    <property type="entry name" value="Zn-dependent exopeptidases"/>
    <property type="match status" value="1"/>
</dbReference>
<dbReference type="PANTHER" id="PTHR30404">
    <property type="entry name" value="N-ACETYLMURAMOYL-L-ALANINE AMIDASE"/>
    <property type="match status" value="1"/>
</dbReference>
<comment type="caution">
    <text evidence="5">The sequence shown here is derived from an EMBL/GenBank/DDBJ whole genome shotgun (WGS) entry which is preliminary data.</text>
</comment>
<proteinExistence type="predicted"/>
<protein>
    <recommendedName>
        <fullName evidence="4">MurNAc-LAA domain-containing protein</fullName>
    </recommendedName>
</protein>
<evidence type="ECO:0000256" key="2">
    <source>
        <dbReference type="SAM" id="MobiDB-lite"/>
    </source>
</evidence>
<evidence type="ECO:0000259" key="4">
    <source>
        <dbReference type="SMART" id="SM00646"/>
    </source>
</evidence>
<dbReference type="InterPro" id="IPR002508">
    <property type="entry name" value="MurNAc-LAA_cat"/>
</dbReference>
<evidence type="ECO:0000313" key="5">
    <source>
        <dbReference type="EMBL" id="GAA5501606.1"/>
    </source>
</evidence>
<evidence type="ECO:0000256" key="1">
    <source>
        <dbReference type="ARBA" id="ARBA00022801"/>
    </source>
</evidence>
<dbReference type="Pfam" id="PF01520">
    <property type="entry name" value="Amidase_3"/>
    <property type="match status" value="1"/>
</dbReference>
<keyword evidence="3" id="KW-0732">Signal</keyword>
<dbReference type="PANTHER" id="PTHR30404:SF0">
    <property type="entry name" value="N-ACETYLMURAMOYL-L-ALANINE AMIDASE AMIC"/>
    <property type="match status" value="1"/>
</dbReference>
<gene>
    <name evidence="5" type="ORF">Dxin01_01342</name>
</gene>
<feature type="domain" description="MurNAc-LAA" evidence="4">
    <location>
        <begin position="548"/>
        <end position="663"/>
    </location>
</feature>